<dbReference type="Pfam" id="PF03081">
    <property type="entry name" value="Exo70_C"/>
    <property type="match status" value="1"/>
</dbReference>
<dbReference type="AlphaFoldDB" id="A0AAD8LG30"/>
<accession>A0AAD8LG30</accession>
<feature type="region of interest" description="Disordered" evidence="4">
    <location>
        <begin position="439"/>
        <end position="459"/>
    </location>
</feature>
<evidence type="ECO:0000256" key="1">
    <source>
        <dbReference type="ARBA" id="ARBA00006756"/>
    </source>
</evidence>
<evidence type="ECO:0000256" key="4">
    <source>
        <dbReference type="SAM" id="MobiDB-lite"/>
    </source>
</evidence>
<protein>
    <recommendedName>
        <fullName evidence="3">Exocyst subunit Exo70 family protein</fullName>
    </recommendedName>
</protein>
<feature type="compositionally biased region" description="Polar residues" evidence="4">
    <location>
        <begin position="445"/>
        <end position="454"/>
    </location>
</feature>
<dbReference type="InterPro" id="IPR004140">
    <property type="entry name" value="Exo70"/>
</dbReference>
<dbReference type="GO" id="GO:0005546">
    <property type="term" value="F:phosphatidylinositol-4,5-bisphosphate binding"/>
    <property type="evidence" value="ECO:0007669"/>
    <property type="project" value="InterPro"/>
</dbReference>
<dbReference type="InterPro" id="IPR016159">
    <property type="entry name" value="Cullin_repeat-like_dom_sf"/>
</dbReference>
<comment type="similarity">
    <text evidence="1 3">Belongs to the EXO70 family.</text>
</comment>
<sequence>MGSCNPMMERVEEVKLIDAARLILKELESGNKLSAEATRILEDLGARLAVMVKIDETRDGEEDGNEELSDMKGRIDSIHDKVMTWEVGQSMIWDSGPDEAKEYLKAVDEVRRLIEILEGLNPAKNSEEHELLRKANDVLQTSMARVEEEFKHMLVHNRQNFEPERFSFRSTEEDVLDDSSRFSFGDESVDDSIQRDSISRGSEVHIMDVINPNVIPDLKNIAKLMFDSNYNNECTQAFISVRKDALDDCLYILEVEKTSIEDVLKMEWATLNSKIRRWAKALKIFVRIHLASEKSLHDQIFGQNESVASFCFAESSKASILQLLNFAEAIAVGTHQPEKLLRILDMYEVMVDVTPDIESFYPDEHGSYLRTEFQDVLTRVGDCVTATFLDFKNAVGSNVSNAAFPGGGIHHLTRYVMNYIRTLIEYSCSLNTLLKDHAEDHDQDSSSSPDTSNTFEDDGINENSCLSPMGLHFRSLMSILESNLKEKSRLYKEEALGHLFLMNNIHYMAEKVKGSELRTLLGDNWIRKHNWKFQQHAMSYERSTWSSILNLLRDDGLHHSGHSGSISRTLLKDRLQAFYTAFEEIYKSQTGWSIPNSQLCEDLRISMSLKVIQAYRTFVGRHANNISEKYIKYSADDLENFLLDLFEGSPRSLHSFHRK</sequence>
<dbReference type="SUPFAM" id="SSF74788">
    <property type="entry name" value="Cullin repeat-like"/>
    <property type="match status" value="1"/>
</dbReference>
<dbReference type="Pfam" id="PF20669">
    <property type="entry name" value="Exo70_N"/>
    <property type="match status" value="1"/>
</dbReference>
<evidence type="ECO:0000259" key="5">
    <source>
        <dbReference type="Pfam" id="PF03081"/>
    </source>
</evidence>
<dbReference type="EMBL" id="JAUHHV010000001">
    <property type="protein sequence ID" value="KAK1438923.1"/>
    <property type="molecule type" value="Genomic_DNA"/>
</dbReference>
<feature type="domain" description="Exocyst complex subunit Exo70 C-terminal" evidence="5">
    <location>
        <begin position="277"/>
        <end position="644"/>
    </location>
</feature>
<dbReference type="InterPro" id="IPR046364">
    <property type="entry name" value="Exo70_C"/>
</dbReference>
<dbReference type="GO" id="GO:0006887">
    <property type="term" value="P:exocytosis"/>
    <property type="evidence" value="ECO:0007669"/>
    <property type="project" value="UniProtKB-KW"/>
</dbReference>
<evidence type="ECO:0000313" key="6">
    <source>
        <dbReference type="EMBL" id="KAK1438923.1"/>
    </source>
</evidence>
<dbReference type="Proteomes" id="UP001229421">
    <property type="component" value="Unassembled WGS sequence"/>
</dbReference>
<keyword evidence="2 3" id="KW-0813">Transport</keyword>
<keyword evidence="7" id="KW-1185">Reference proteome</keyword>
<evidence type="ECO:0000256" key="3">
    <source>
        <dbReference type="RuleBase" id="RU365026"/>
    </source>
</evidence>
<dbReference type="PANTHER" id="PTHR12542">
    <property type="entry name" value="EXOCYST COMPLEX PROTEIN EXO70"/>
    <property type="match status" value="1"/>
</dbReference>
<dbReference type="Gene3D" id="1.20.1280.170">
    <property type="entry name" value="Exocyst complex component Exo70"/>
    <property type="match status" value="1"/>
</dbReference>
<keyword evidence="3" id="KW-0653">Protein transport</keyword>
<dbReference type="GO" id="GO:0015031">
    <property type="term" value="P:protein transport"/>
    <property type="evidence" value="ECO:0007669"/>
    <property type="project" value="UniProtKB-KW"/>
</dbReference>
<proteinExistence type="inferred from homology"/>
<gene>
    <name evidence="6" type="ORF">QVD17_04736</name>
</gene>
<comment type="function">
    <text evidence="3">Component of the exocyst complex.</text>
</comment>
<dbReference type="GO" id="GO:0000145">
    <property type="term" value="C:exocyst"/>
    <property type="evidence" value="ECO:0007669"/>
    <property type="project" value="InterPro"/>
</dbReference>
<evidence type="ECO:0000256" key="2">
    <source>
        <dbReference type="ARBA" id="ARBA00022448"/>
    </source>
</evidence>
<reference evidence="6" key="1">
    <citation type="journal article" date="2023" name="bioRxiv">
        <title>Improved chromosome-level genome assembly for marigold (Tagetes erecta).</title>
        <authorList>
            <person name="Jiang F."/>
            <person name="Yuan L."/>
            <person name="Wang S."/>
            <person name="Wang H."/>
            <person name="Xu D."/>
            <person name="Wang A."/>
            <person name="Fan W."/>
        </authorList>
    </citation>
    <scope>NUCLEOTIDE SEQUENCE</scope>
    <source>
        <strain evidence="6">WSJ</strain>
        <tissue evidence="6">Leaf</tissue>
    </source>
</reference>
<organism evidence="6 7">
    <name type="scientific">Tagetes erecta</name>
    <name type="common">African marigold</name>
    <dbReference type="NCBI Taxonomy" id="13708"/>
    <lineage>
        <taxon>Eukaryota</taxon>
        <taxon>Viridiplantae</taxon>
        <taxon>Streptophyta</taxon>
        <taxon>Embryophyta</taxon>
        <taxon>Tracheophyta</taxon>
        <taxon>Spermatophyta</taxon>
        <taxon>Magnoliopsida</taxon>
        <taxon>eudicotyledons</taxon>
        <taxon>Gunneridae</taxon>
        <taxon>Pentapetalae</taxon>
        <taxon>asterids</taxon>
        <taxon>campanulids</taxon>
        <taxon>Asterales</taxon>
        <taxon>Asteraceae</taxon>
        <taxon>Asteroideae</taxon>
        <taxon>Heliantheae alliance</taxon>
        <taxon>Tageteae</taxon>
        <taxon>Tagetes</taxon>
    </lineage>
</organism>
<name>A0AAD8LG30_TARER</name>
<keyword evidence="3" id="KW-0268">Exocytosis</keyword>
<comment type="caution">
    <text evidence="6">The sequence shown here is derived from an EMBL/GenBank/DDBJ whole genome shotgun (WGS) entry which is preliminary data.</text>
</comment>
<dbReference type="PANTHER" id="PTHR12542:SF152">
    <property type="entry name" value="EXOCYST SUBUNIT EXO70 FAMILY PROTEIN"/>
    <property type="match status" value="1"/>
</dbReference>
<evidence type="ECO:0000313" key="7">
    <source>
        <dbReference type="Proteomes" id="UP001229421"/>
    </source>
</evidence>